<keyword evidence="1" id="KW-0812">Transmembrane</keyword>
<gene>
    <name evidence="2" type="ORF">OEIGOIKO_05919</name>
</gene>
<reference evidence="2 3" key="1">
    <citation type="submission" date="2018-11" db="EMBL/GenBank/DDBJ databases">
        <title>Whole genome sequence of Streptomyces chrestomyceticus NBRC 13444(T).</title>
        <authorList>
            <person name="Komaki H."/>
            <person name="Tamura T."/>
        </authorList>
    </citation>
    <scope>NUCLEOTIDE SEQUENCE [LARGE SCALE GENOMIC DNA]</scope>
    <source>
        <strain evidence="2 3">NBRC 13444</strain>
    </source>
</reference>
<dbReference type="AlphaFoldDB" id="A0A7U9Q365"/>
<dbReference type="Proteomes" id="UP000287830">
    <property type="component" value="Unassembled WGS sequence"/>
</dbReference>
<accession>A0A7U9Q365</accession>
<evidence type="ECO:0000313" key="2">
    <source>
        <dbReference type="EMBL" id="GCD38109.1"/>
    </source>
</evidence>
<proteinExistence type="predicted"/>
<feature type="transmembrane region" description="Helical" evidence="1">
    <location>
        <begin position="39"/>
        <end position="63"/>
    </location>
</feature>
<evidence type="ECO:0000256" key="1">
    <source>
        <dbReference type="SAM" id="Phobius"/>
    </source>
</evidence>
<keyword evidence="1" id="KW-0472">Membrane</keyword>
<protein>
    <submittedName>
        <fullName evidence="2">Uncharacterized protein</fullName>
    </submittedName>
</protein>
<organism evidence="2 3">
    <name type="scientific">Streptomyces chrestomyceticus JCM 4735</name>
    <dbReference type="NCBI Taxonomy" id="1306181"/>
    <lineage>
        <taxon>Bacteria</taxon>
        <taxon>Bacillati</taxon>
        <taxon>Actinomycetota</taxon>
        <taxon>Actinomycetes</taxon>
        <taxon>Kitasatosporales</taxon>
        <taxon>Streptomycetaceae</taxon>
        <taxon>Streptomyces</taxon>
    </lineage>
</organism>
<keyword evidence="1" id="KW-1133">Transmembrane helix</keyword>
<comment type="caution">
    <text evidence="2">The sequence shown here is derived from an EMBL/GenBank/DDBJ whole genome shotgun (WGS) entry which is preliminary data.</text>
</comment>
<feature type="transmembrane region" description="Helical" evidence="1">
    <location>
        <begin position="100"/>
        <end position="119"/>
    </location>
</feature>
<name>A0A7U9Q365_9ACTN</name>
<dbReference type="EMBL" id="BHZC01000001">
    <property type="protein sequence ID" value="GCD38109.1"/>
    <property type="molecule type" value="Genomic_DNA"/>
</dbReference>
<sequence length="129" mass="14251">MAASVYCERGASSGELFRAGGGGYPCVMSRRHRYGSSHAATAVTVVADVTAVILGLWIAMYLLDANRANDLVHFVQGAARWLAGWSYNLFTFDADWLRTLLNYGLPAIVYLFVGHALAARIRRIERVER</sequence>
<evidence type="ECO:0000313" key="3">
    <source>
        <dbReference type="Proteomes" id="UP000287830"/>
    </source>
</evidence>